<dbReference type="InterPro" id="IPR050772">
    <property type="entry name" value="Hydratase-Decarb/MhpD_sf"/>
</dbReference>
<dbReference type="PANTHER" id="PTHR30143">
    <property type="entry name" value="ACID HYDRATASE"/>
    <property type="match status" value="1"/>
</dbReference>
<accession>A0ABS6NQX3</accession>
<dbReference type="EMBL" id="JAHSPR010000011">
    <property type="protein sequence ID" value="MBV4398039.1"/>
    <property type="molecule type" value="Genomic_DNA"/>
</dbReference>
<reference evidence="1 2" key="1">
    <citation type="submission" date="2021-06" db="EMBL/GenBank/DDBJ databases">
        <authorList>
            <person name="Lu T."/>
            <person name="Wang Q."/>
            <person name="Han X."/>
        </authorList>
    </citation>
    <scope>NUCLEOTIDE SEQUENCE [LARGE SCALE GENOMIC DNA]</scope>
    <source>
        <strain evidence="1 2">LAM0050</strain>
    </source>
</reference>
<dbReference type="RefSeq" id="WP_217735455.1">
    <property type="nucleotide sequence ID" value="NZ_JAHSPR010000011.1"/>
</dbReference>
<comment type="caution">
    <text evidence="1">The sequence shown here is derived from an EMBL/GenBank/DDBJ whole genome shotgun (WGS) entry which is preliminary data.</text>
</comment>
<protein>
    <submittedName>
        <fullName evidence="1">2-oxo-hepta-3-ene-1,7-dioic acid hydratase</fullName>
    </submittedName>
</protein>
<keyword evidence="2" id="KW-1185">Reference proteome</keyword>
<name>A0ABS6NQX3_9BURK</name>
<dbReference type="NCBIfam" id="TIGR02312">
    <property type="entry name" value="HpaH"/>
    <property type="match status" value="1"/>
</dbReference>
<sequence length="271" mass="29448">MFDTERIEQLARELNQSKNTRTPLAQFTQRYPDISLEDGYKISRAWIAIQQAEGRSVIGHKIGLTSRAMQIAMQISEPDYGTLLDDMLYTCTPGQTLDIPLDRFIAPRVEVELAFVLKSPLQGSNSTLEQVLAATEYVTPAVEIIDFRITQVDPETGSTSKVFDTISDNAANAGIIIGAEKIAPEKLDLPWCGAILSQNGVVEETGLAAGVQGHPAIGVAWLANKLAPWGETLQPGQIVLAGSFTRPVAAKVGDVFKADYGPMGQLNFRFV</sequence>
<gene>
    <name evidence="1" type="primary">hpaH</name>
    <name evidence="1" type="ORF">KU392_12390</name>
</gene>
<evidence type="ECO:0000313" key="2">
    <source>
        <dbReference type="Proteomes" id="UP000722165"/>
    </source>
</evidence>
<organism evidence="1 2">
    <name type="scientific">Advenella alkanexedens</name>
    <dbReference type="NCBI Taxonomy" id="1481665"/>
    <lineage>
        <taxon>Bacteria</taxon>
        <taxon>Pseudomonadati</taxon>
        <taxon>Pseudomonadota</taxon>
        <taxon>Betaproteobacteria</taxon>
        <taxon>Burkholderiales</taxon>
        <taxon>Alcaligenaceae</taxon>
    </lineage>
</organism>
<evidence type="ECO:0000313" key="1">
    <source>
        <dbReference type="EMBL" id="MBV4398039.1"/>
    </source>
</evidence>
<dbReference type="PANTHER" id="PTHR30143:SF0">
    <property type="entry name" value="2-KETO-4-PENTENOATE HYDRATASE"/>
    <property type="match status" value="1"/>
</dbReference>
<dbReference type="InterPro" id="IPR012690">
    <property type="entry name" value="HpcG"/>
</dbReference>
<proteinExistence type="predicted"/>
<dbReference type="Proteomes" id="UP000722165">
    <property type="component" value="Unassembled WGS sequence"/>
</dbReference>